<dbReference type="PANTHER" id="PTHR37331">
    <property type="entry name" value="YALI0F11671P"/>
    <property type="match status" value="1"/>
</dbReference>
<organism evidence="1">
    <name type="scientific">Blastobotrys adeninivorans</name>
    <name type="common">Yeast</name>
    <name type="synonym">Arxula adeninivorans</name>
    <dbReference type="NCBI Taxonomy" id="409370"/>
    <lineage>
        <taxon>Eukaryota</taxon>
        <taxon>Fungi</taxon>
        <taxon>Dikarya</taxon>
        <taxon>Ascomycota</taxon>
        <taxon>Saccharomycotina</taxon>
        <taxon>Dipodascomycetes</taxon>
        <taxon>Dipodascales</taxon>
        <taxon>Trichomonascaceae</taxon>
        <taxon>Blastobotrys</taxon>
    </lineage>
</organism>
<gene>
    <name evidence="1" type="ORF">GNLVRS02_ARAD1C29018g</name>
</gene>
<protein>
    <submittedName>
        <fullName evidence="1">ARAD1C29018p</fullName>
    </submittedName>
</protein>
<reference evidence="1" key="1">
    <citation type="submission" date="2014-02" db="EMBL/GenBank/DDBJ databases">
        <authorList>
            <person name="Genoscope - CEA"/>
        </authorList>
    </citation>
    <scope>NUCLEOTIDE SEQUENCE</scope>
    <source>
        <strain evidence="1">LS3</strain>
    </source>
</reference>
<reference evidence="1" key="2">
    <citation type="submission" date="2014-06" db="EMBL/GenBank/DDBJ databases">
        <title>The complete genome of Blastobotrys (Arxula) adeninivorans LS3 - a yeast of biotechnological interest.</title>
        <authorList>
            <person name="Kunze G."/>
            <person name="Gaillardin C."/>
            <person name="Czernicka M."/>
            <person name="Durrens P."/>
            <person name="Martin T."/>
            <person name="Boer E."/>
            <person name="Gabaldon T."/>
            <person name="Cruz J."/>
            <person name="Talla E."/>
            <person name="Marck C."/>
            <person name="Goffeau A."/>
            <person name="Barbe V."/>
            <person name="Baret P."/>
            <person name="Baronian K."/>
            <person name="Beier S."/>
            <person name="Bleykasten C."/>
            <person name="Bode R."/>
            <person name="Casaregola S."/>
            <person name="Despons L."/>
            <person name="Fairhead C."/>
            <person name="Giersberg M."/>
            <person name="Gierski P."/>
            <person name="Hahnel U."/>
            <person name="Hartmann A."/>
            <person name="Jankowska D."/>
            <person name="Jubin C."/>
            <person name="Jung P."/>
            <person name="Lafontaine I."/>
            <person name="Leh-Louis V."/>
            <person name="Lemaire M."/>
            <person name="Marcet-Houben M."/>
            <person name="Mascher M."/>
            <person name="Morel G."/>
            <person name="Richard G.-F."/>
            <person name="Riechen J."/>
            <person name="Sacerdot C."/>
            <person name="Sarkar A."/>
            <person name="Savel G."/>
            <person name="Schacherer J."/>
            <person name="Sherman D."/>
            <person name="Straub M.-L."/>
            <person name="Stein N."/>
            <person name="Thierry A."/>
            <person name="Trautwein-Schult A."/>
            <person name="Westhof E."/>
            <person name="Worch S."/>
            <person name="Dujon B."/>
            <person name="Souciet J.-L."/>
            <person name="Wincker P."/>
            <person name="Scholz U."/>
            <person name="Neuveglise N."/>
        </authorList>
    </citation>
    <scope>NUCLEOTIDE SEQUENCE</scope>
    <source>
        <strain evidence="1">LS3</strain>
    </source>
</reference>
<evidence type="ECO:0000313" key="1">
    <source>
        <dbReference type="EMBL" id="CDP35159.1"/>
    </source>
</evidence>
<dbReference type="EMBL" id="HG937693">
    <property type="protein sequence ID" value="CDP35159.1"/>
    <property type="molecule type" value="Genomic_DNA"/>
</dbReference>
<sequence>MIWLGLRSRPCALQAYTHLARRNYMLFRDTIPKVYGHRCDTGVRLSLSADPDGLDFGRLGEAPENFKPNFANPFDERILRLFEPNRQFITVLHSTIKNHIHNCPMFSALAAAEAKDSAFFHIYDLRNPPVYGRIPEVEDIIGTVRLDGKGIVPQSYEANKMYRLATRAGYIQLSDYISEQLAKQLKHTNPT</sequence>
<accession>A0A060T301</accession>
<proteinExistence type="predicted"/>
<dbReference type="PANTHER" id="PTHR37331:SF1">
    <property type="entry name" value="YALI0F11671P"/>
    <property type="match status" value="1"/>
</dbReference>
<name>A0A060T301_BLAAD</name>
<dbReference type="AlphaFoldDB" id="A0A060T301"/>
<dbReference type="PhylomeDB" id="A0A060T301"/>